<evidence type="ECO:0000313" key="2">
    <source>
        <dbReference type="EMBL" id="CAL19319.1"/>
    </source>
</evidence>
<organism evidence="2 3">
    <name type="scientific">Yersinia pestis</name>
    <dbReference type="NCBI Taxonomy" id="632"/>
    <lineage>
        <taxon>Bacteria</taxon>
        <taxon>Pseudomonadati</taxon>
        <taxon>Pseudomonadota</taxon>
        <taxon>Gammaproteobacteria</taxon>
        <taxon>Enterobacterales</taxon>
        <taxon>Yersiniaceae</taxon>
        <taxon>Yersinia</taxon>
    </lineage>
</organism>
<evidence type="ECO:0008006" key="4">
    <source>
        <dbReference type="Google" id="ProtNLM"/>
    </source>
</evidence>
<sequence length="39" mass="4126">MCGWEAPKKAELTGANGGPIQTSNLTPDEAAEAYRKMMG</sequence>
<proteinExistence type="predicted"/>
<accession>Q0WJ28</accession>
<dbReference type="PIR" id="AE0079">
    <property type="entry name" value="AE0079"/>
</dbReference>
<feature type="region of interest" description="Disordered" evidence="1">
    <location>
        <begin position="1"/>
        <end position="25"/>
    </location>
</feature>
<dbReference type="KEGG" id="ype:YPO0642"/>
<evidence type="ECO:0000313" key="3">
    <source>
        <dbReference type="Proteomes" id="UP000000815"/>
    </source>
</evidence>
<dbReference type="PaxDb" id="214092-YPO0642"/>
<keyword evidence="3" id="KW-1185">Reference proteome</keyword>
<dbReference type="AlphaFoldDB" id="Q0WJ28"/>
<dbReference type="EMBL" id="AL590842">
    <property type="protein sequence ID" value="CAL19319.1"/>
    <property type="molecule type" value="Genomic_DNA"/>
</dbReference>
<dbReference type="HOGENOM" id="CLU_3319664_0_0_6"/>
<name>Q0WJ28_YERPE</name>
<evidence type="ECO:0000256" key="1">
    <source>
        <dbReference type="SAM" id="MobiDB-lite"/>
    </source>
</evidence>
<dbReference type="PATRIC" id="fig|214092.21.peg.898"/>
<dbReference type="Proteomes" id="UP000000815">
    <property type="component" value="Chromosome"/>
</dbReference>
<reference evidence="2 3" key="1">
    <citation type="journal article" date="2001" name="Nature">
        <title>Genome sequence of Yersinia pestis, the causative agent of plague.</title>
        <authorList>
            <person name="Parkhill J."/>
            <person name="Wren B.W."/>
            <person name="Thomson N.R."/>
            <person name="Titball R.W."/>
            <person name="Holden M.T.G."/>
            <person name="Prentice M.B."/>
            <person name="Sebaihia M."/>
            <person name="James K.D."/>
            <person name="Churcher C."/>
            <person name="Mungall K.L."/>
            <person name="Baker S."/>
            <person name="Basham D."/>
            <person name="Bentley S.D."/>
            <person name="Brooks K."/>
            <person name="Cerdeno-Tarraga A.M."/>
            <person name="Chillingworth T."/>
            <person name="Cronin A."/>
            <person name="Davies R.M."/>
            <person name="Davis P."/>
            <person name="Dougan G."/>
            <person name="Feltwell T."/>
            <person name="Hamlin N."/>
            <person name="Holroyd S."/>
            <person name="Jagels K."/>
            <person name="Leather S."/>
            <person name="Karlyshev A.V."/>
            <person name="Moule S."/>
            <person name="Oyston P.C.F."/>
            <person name="Quail M."/>
            <person name="Rutherford K."/>
            <person name="Simmonds M."/>
            <person name="Skelton J."/>
            <person name="Stevens K."/>
            <person name="Whitehead S."/>
            <person name="Barrell B.G."/>
        </authorList>
    </citation>
    <scope>NUCLEOTIDE SEQUENCE [LARGE SCALE GENOMIC DNA]</scope>
    <source>
        <strain evidence="3">CO-92 / Biovar Orientalis</strain>
    </source>
</reference>
<protein>
    <recommendedName>
        <fullName evidence="4">Phage terminase small subunit</fullName>
    </recommendedName>
</protein>
<gene>
    <name evidence="2" type="ordered locus">YPO0642</name>
</gene>
<dbReference type="STRING" id="214092.YPO0642"/>
<feature type="compositionally biased region" description="Basic and acidic residues" evidence="1">
    <location>
        <begin position="1"/>
        <end position="11"/>
    </location>
</feature>